<dbReference type="AlphaFoldDB" id="A0A444UZZ7"/>
<evidence type="ECO:0000256" key="7">
    <source>
        <dbReference type="ARBA" id="ARBA00022737"/>
    </source>
</evidence>
<feature type="region of interest" description="Disordered" evidence="15">
    <location>
        <begin position="1"/>
        <end position="27"/>
    </location>
</feature>
<keyword evidence="12" id="KW-0508">mRNA splicing</keyword>
<comment type="caution">
    <text evidence="17">The sequence shown here is derived from an EMBL/GenBank/DDBJ whole genome shotgun (WGS) entry which is preliminary data.</text>
</comment>
<dbReference type="SMART" id="SM00360">
    <property type="entry name" value="RRM"/>
    <property type="match status" value="2"/>
</dbReference>
<dbReference type="NCBIfam" id="TIGR01649">
    <property type="entry name" value="hnRNP-L_PTB"/>
    <property type="match status" value="1"/>
</dbReference>
<keyword evidence="13" id="KW-0539">Nucleus</keyword>
<evidence type="ECO:0000256" key="13">
    <source>
        <dbReference type="ARBA" id="ARBA00023242"/>
    </source>
</evidence>
<name>A0A444UZZ7_ACIRT</name>
<keyword evidence="5" id="KW-0597">Phosphoprotein</keyword>
<keyword evidence="4" id="KW-1017">Isopeptide bond</keyword>
<evidence type="ECO:0000256" key="4">
    <source>
        <dbReference type="ARBA" id="ARBA00022499"/>
    </source>
</evidence>
<keyword evidence="18" id="KW-1185">Reference proteome</keyword>
<evidence type="ECO:0000256" key="12">
    <source>
        <dbReference type="ARBA" id="ARBA00023187"/>
    </source>
</evidence>
<sequence>MSNSAAAANGNDSKKFKGDHRSPGVPSRVIHVRKLPNDVNEAEVISLGLPFGKVTNLLMLKGKNQAFLEMNTEEAAQTMVSYYSSVTPVLRNHPIFIQYSNHKELKTDNSPNQARAQAALQAVNAVQTGNVAMQGTVDTAGLGSQSPVLRIIVENLFYPVTLDVLHQIFSKFGTVLKIITFTKNNQFQALLQYADPLAAQHAKLSLDGQNIYNACCTLRIDFSKLTSLNVKYNNDKSRDYTRPDLPTGDSHPSIDHQSMAAAFARGIMMFACIPMPTIRSQLSKLMDAQSYGKQHT</sequence>
<keyword evidence="7" id="KW-0677">Repeat</keyword>
<evidence type="ECO:0000256" key="10">
    <source>
        <dbReference type="ARBA" id="ARBA00022990"/>
    </source>
</evidence>
<dbReference type="GO" id="GO:0006397">
    <property type="term" value="P:mRNA processing"/>
    <property type="evidence" value="ECO:0007669"/>
    <property type="project" value="UniProtKB-KW"/>
</dbReference>
<feature type="domain" description="RRM" evidence="16">
    <location>
        <begin position="28"/>
        <end position="112"/>
    </location>
</feature>
<evidence type="ECO:0000256" key="8">
    <source>
        <dbReference type="ARBA" id="ARBA00022843"/>
    </source>
</evidence>
<evidence type="ECO:0000259" key="16">
    <source>
        <dbReference type="PROSITE" id="PS50102"/>
    </source>
</evidence>
<dbReference type="EMBL" id="SCEB01004253">
    <property type="protein sequence ID" value="RXM93688.1"/>
    <property type="molecule type" value="Genomic_DNA"/>
</dbReference>
<keyword evidence="6" id="KW-0507">mRNA processing</keyword>
<dbReference type="PANTHER" id="PTHR15592">
    <property type="entry name" value="MATRIN 3/NUCLEAR PROTEIN 220-RELATED"/>
    <property type="match status" value="1"/>
</dbReference>
<keyword evidence="9 14" id="KW-0694">RNA-binding</keyword>
<protein>
    <recommendedName>
        <fullName evidence="2">Polypyrimidine tract-binding protein 1</fullName>
    </recommendedName>
</protein>
<keyword evidence="3" id="KW-0678">Repressor</keyword>
<dbReference type="CDD" id="cd12777">
    <property type="entry name" value="RRM1_PTBP1"/>
    <property type="match status" value="1"/>
</dbReference>
<keyword evidence="10" id="KW-0007">Acetylation</keyword>
<keyword evidence="8" id="KW-0832">Ubl conjugation</keyword>
<gene>
    <name evidence="17" type="ORF">EOD39_18811</name>
</gene>
<evidence type="ECO:0000256" key="15">
    <source>
        <dbReference type="SAM" id="MobiDB-lite"/>
    </source>
</evidence>
<comment type="subcellular location">
    <subcellularLocation>
        <location evidence="1">Nucleus</location>
    </subcellularLocation>
</comment>
<keyword evidence="11" id="KW-0010">Activator</keyword>
<accession>A0A444UZZ7</accession>
<dbReference type="InterPro" id="IPR012677">
    <property type="entry name" value="Nucleotide-bd_a/b_plait_sf"/>
</dbReference>
<evidence type="ECO:0000256" key="5">
    <source>
        <dbReference type="ARBA" id="ARBA00022553"/>
    </source>
</evidence>
<proteinExistence type="predicted"/>
<dbReference type="Pfam" id="PF11835">
    <property type="entry name" value="RRM_8"/>
    <property type="match status" value="1"/>
</dbReference>
<feature type="domain" description="RRM" evidence="16">
    <location>
        <begin position="149"/>
        <end position="225"/>
    </location>
</feature>
<evidence type="ECO:0000256" key="14">
    <source>
        <dbReference type="PROSITE-ProRule" id="PRU00176"/>
    </source>
</evidence>
<organism evidence="17 18">
    <name type="scientific">Acipenser ruthenus</name>
    <name type="common">Sterlet sturgeon</name>
    <dbReference type="NCBI Taxonomy" id="7906"/>
    <lineage>
        <taxon>Eukaryota</taxon>
        <taxon>Metazoa</taxon>
        <taxon>Chordata</taxon>
        <taxon>Craniata</taxon>
        <taxon>Vertebrata</taxon>
        <taxon>Euteleostomi</taxon>
        <taxon>Actinopterygii</taxon>
        <taxon>Chondrostei</taxon>
        <taxon>Acipenseriformes</taxon>
        <taxon>Acipenseridae</taxon>
        <taxon>Acipenser</taxon>
    </lineage>
</organism>
<evidence type="ECO:0000256" key="11">
    <source>
        <dbReference type="ARBA" id="ARBA00023159"/>
    </source>
</evidence>
<dbReference type="FunFam" id="3.30.70.330:FF:000018">
    <property type="entry name" value="Polypyrimidine tract-binding protein 2 isoform 1"/>
    <property type="match status" value="1"/>
</dbReference>
<reference evidence="17 18" key="1">
    <citation type="submission" date="2019-01" db="EMBL/GenBank/DDBJ databases">
        <title>Draft Genome and Complete Hox-Cluster Characterization of the Sterlet Sturgeon (Acipenser ruthenus).</title>
        <authorList>
            <person name="Wei Q."/>
        </authorList>
    </citation>
    <scope>NUCLEOTIDE SEQUENCE [LARGE SCALE GENOMIC DNA]</scope>
    <source>
        <strain evidence="17">WHYD16114868_AA</strain>
        <tissue evidence="17">Blood</tissue>
    </source>
</reference>
<evidence type="ECO:0000256" key="9">
    <source>
        <dbReference type="ARBA" id="ARBA00022884"/>
    </source>
</evidence>
<dbReference type="InterPro" id="IPR035979">
    <property type="entry name" value="RBD_domain_sf"/>
</dbReference>
<evidence type="ECO:0000256" key="1">
    <source>
        <dbReference type="ARBA" id="ARBA00004123"/>
    </source>
</evidence>
<dbReference type="GO" id="GO:0005634">
    <property type="term" value="C:nucleus"/>
    <property type="evidence" value="ECO:0007669"/>
    <property type="project" value="UniProtKB-SubCell"/>
</dbReference>
<dbReference type="InterPro" id="IPR000504">
    <property type="entry name" value="RRM_dom"/>
</dbReference>
<dbReference type="GO" id="GO:0003723">
    <property type="term" value="F:RNA binding"/>
    <property type="evidence" value="ECO:0007669"/>
    <property type="project" value="UniProtKB-UniRule"/>
</dbReference>
<dbReference type="InterPro" id="IPR021790">
    <property type="entry name" value="PTBP1-like_RRM2"/>
</dbReference>
<dbReference type="GO" id="GO:0008380">
    <property type="term" value="P:RNA splicing"/>
    <property type="evidence" value="ECO:0007669"/>
    <property type="project" value="UniProtKB-KW"/>
</dbReference>
<evidence type="ECO:0000256" key="2">
    <source>
        <dbReference type="ARBA" id="ARBA00019540"/>
    </source>
</evidence>
<evidence type="ECO:0000256" key="3">
    <source>
        <dbReference type="ARBA" id="ARBA00022491"/>
    </source>
</evidence>
<evidence type="ECO:0000313" key="18">
    <source>
        <dbReference type="Proteomes" id="UP000289886"/>
    </source>
</evidence>
<feature type="compositionally biased region" description="Basic and acidic residues" evidence="15">
    <location>
        <begin position="12"/>
        <end position="22"/>
    </location>
</feature>
<evidence type="ECO:0000313" key="17">
    <source>
        <dbReference type="EMBL" id="RXM93688.1"/>
    </source>
</evidence>
<dbReference type="CDD" id="cd12693">
    <property type="entry name" value="RRM2_PTBP1_like"/>
    <property type="match status" value="1"/>
</dbReference>
<dbReference type="InterPro" id="IPR035000">
    <property type="entry name" value="PTBP1_RRM1"/>
</dbReference>
<dbReference type="InterPro" id="IPR006536">
    <property type="entry name" value="HnRNP-L/PTB"/>
</dbReference>
<dbReference type="Gene3D" id="3.30.70.330">
    <property type="match status" value="2"/>
</dbReference>
<evidence type="ECO:0000256" key="6">
    <source>
        <dbReference type="ARBA" id="ARBA00022664"/>
    </source>
</evidence>
<dbReference type="FunFam" id="3.30.70.330:FF:000032">
    <property type="entry name" value="Polypyrimidine tract-binding protein 2 isoform 1"/>
    <property type="match status" value="1"/>
</dbReference>
<dbReference type="PROSITE" id="PS50102">
    <property type="entry name" value="RRM"/>
    <property type="match status" value="2"/>
</dbReference>
<dbReference type="Proteomes" id="UP000289886">
    <property type="component" value="Unassembled WGS sequence"/>
</dbReference>
<dbReference type="SUPFAM" id="SSF54928">
    <property type="entry name" value="RNA-binding domain, RBD"/>
    <property type="match status" value="2"/>
</dbReference>